<name>E3NVT9_CAERE</name>
<reference evidence="1" key="1">
    <citation type="submission" date="2007-07" db="EMBL/GenBank/DDBJ databases">
        <title>PCAP assembly of the Caenorhabditis remanei genome.</title>
        <authorList>
            <consortium name="The Caenorhabditis remanei Sequencing Consortium"/>
            <person name="Wilson R.K."/>
        </authorList>
    </citation>
    <scope>NUCLEOTIDE SEQUENCE [LARGE SCALE GENOMIC DNA]</scope>
    <source>
        <strain evidence="1">PB4641</strain>
    </source>
</reference>
<organism evidence="2">
    <name type="scientific">Caenorhabditis remanei</name>
    <name type="common">Caenorhabditis vulgaris</name>
    <dbReference type="NCBI Taxonomy" id="31234"/>
    <lineage>
        <taxon>Eukaryota</taxon>
        <taxon>Metazoa</taxon>
        <taxon>Ecdysozoa</taxon>
        <taxon>Nematoda</taxon>
        <taxon>Chromadorea</taxon>
        <taxon>Rhabditida</taxon>
        <taxon>Rhabditina</taxon>
        <taxon>Rhabditomorpha</taxon>
        <taxon>Rhabditoidea</taxon>
        <taxon>Rhabditidae</taxon>
        <taxon>Peloderinae</taxon>
        <taxon>Caenorhabditis</taxon>
    </lineage>
</organism>
<accession>E3NVT9</accession>
<dbReference type="Proteomes" id="UP000008281">
    <property type="component" value="Unassembled WGS sequence"/>
</dbReference>
<gene>
    <name evidence="1" type="ORF">CRE_20662</name>
</gene>
<dbReference type="AlphaFoldDB" id="E3NVT9"/>
<dbReference type="InParanoid" id="E3NVT9"/>
<keyword evidence="2" id="KW-1185">Reference proteome</keyword>
<dbReference type="HOGENOM" id="CLU_3208129_0_0_1"/>
<evidence type="ECO:0000313" key="1">
    <source>
        <dbReference type="EMBL" id="EFO99300.1"/>
    </source>
</evidence>
<dbReference type="EMBL" id="DS271132">
    <property type="protein sequence ID" value="EFO99300.1"/>
    <property type="molecule type" value="Genomic_DNA"/>
</dbReference>
<sequence>MAMETHLNLELLAFEFKSLEDLRLFVLPDIPHEVVDEGVKRILIM</sequence>
<proteinExistence type="predicted"/>
<protein>
    <submittedName>
        <fullName evidence="1">Uncharacterized protein</fullName>
    </submittedName>
</protein>
<evidence type="ECO:0000313" key="2">
    <source>
        <dbReference type="Proteomes" id="UP000008281"/>
    </source>
</evidence>